<proteinExistence type="predicted"/>
<accession>A0ABR7MP22</accession>
<organism evidence="1 2">
    <name type="scientific">Hymenobacter citatus</name>
    <dbReference type="NCBI Taxonomy" id="2763506"/>
    <lineage>
        <taxon>Bacteria</taxon>
        <taxon>Pseudomonadati</taxon>
        <taxon>Bacteroidota</taxon>
        <taxon>Cytophagia</taxon>
        <taxon>Cytophagales</taxon>
        <taxon>Hymenobacteraceae</taxon>
        <taxon>Hymenobacter</taxon>
    </lineage>
</organism>
<evidence type="ECO:0000313" key="1">
    <source>
        <dbReference type="EMBL" id="MBC6612460.1"/>
    </source>
</evidence>
<dbReference type="Proteomes" id="UP000622017">
    <property type="component" value="Unassembled WGS sequence"/>
</dbReference>
<reference evidence="1 2" key="1">
    <citation type="submission" date="2020-08" db="EMBL/GenBank/DDBJ databases">
        <title>Hymenobacter sp.</title>
        <authorList>
            <person name="Kim M.K."/>
        </authorList>
    </citation>
    <scope>NUCLEOTIDE SEQUENCE [LARGE SCALE GENOMIC DNA]</scope>
    <source>
        <strain evidence="1 2">BT507</strain>
    </source>
</reference>
<dbReference type="RefSeq" id="WP_187320692.1">
    <property type="nucleotide sequence ID" value="NZ_JACSCY010000014.1"/>
</dbReference>
<protein>
    <submittedName>
        <fullName evidence="1">Uncharacterized protein</fullName>
    </submittedName>
</protein>
<comment type="caution">
    <text evidence="1">The sequence shown here is derived from an EMBL/GenBank/DDBJ whole genome shotgun (WGS) entry which is preliminary data.</text>
</comment>
<name>A0ABR7MP22_9BACT</name>
<evidence type="ECO:0000313" key="2">
    <source>
        <dbReference type="Proteomes" id="UP000622017"/>
    </source>
</evidence>
<sequence>MIRPYQQKGKTLALDEQERVCKDSMVLAPRVIVLLSDHLWATLAGPNELQRFCLYPALPVLDHALLAVPTRTCHRLLRAILQPNAP</sequence>
<gene>
    <name evidence="1" type="ORF">H8B15_16165</name>
</gene>
<keyword evidence="2" id="KW-1185">Reference proteome</keyword>
<dbReference type="EMBL" id="JACSCY010000014">
    <property type="protein sequence ID" value="MBC6612460.1"/>
    <property type="molecule type" value="Genomic_DNA"/>
</dbReference>